<keyword evidence="2" id="KW-0378">Hydrolase</keyword>
<dbReference type="Pfam" id="PF13424">
    <property type="entry name" value="TPR_12"/>
    <property type="match status" value="1"/>
</dbReference>
<accession>A0A9P9ING6</accession>
<dbReference type="AlphaFoldDB" id="A0A9P9ING6"/>
<gene>
    <name evidence="2" type="ORF">EDB81DRAFT_808597</name>
</gene>
<proteinExistence type="predicted"/>
<reference evidence="2" key="1">
    <citation type="journal article" date="2021" name="Nat. Commun.">
        <title>Genetic determinants of endophytism in the Arabidopsis root mycobiome.</title>
        <authorList>
            <person name="Mesny F."/>
            <person name="Miyauchi S."/>
            <person name="Thiergart T."/>
            <person name="Pickel B."/>
            <person name="Atanasova L."/>
            <person name="Karlsson M."/>
            <person name="Huettel B."/>
            <person name="Barry K.W."/>
            <person name="Haridas S."/>
            <person name="Chen C."/>
            <person name="Bauer D."/>
            <person name="Andreopoulos W."/>
            <person name="Pangilinan J."/>
            <person name="LaButti K."/>
            <person name="Riley R."/>
            <person name="Lipzen A."/>
            <person name="Clum A."/>
            <person name="Drula E."/>
            <person name="Henrissat B."/>
            <person name="Kohler A."/>
            <person name="Grigoriev I.V."/>
            <person name="Martin F.M."/>
            <person name="Hacquard S."/>
        </authorList>
    </citation>
    <scope>NUCLEOTIDE SEQUENCE</scope>
    <source>
        <strain evidence="2">MPI-CAGE-AT-0147</strain>
    </source>
</reference>
<dbReference type="Gene3D" id="1.25.40.10">
    <property type="entry name" value="Tetratricopeptide repeat domain"/>
    <property type="match status" value="1"/>
</dbReference>
<dbReference type="SUPFAM" id="SSF52540">
    <property type="entry name" value="P-loop containing nucleoside triphosphate hydrolases"/>
    <property type="match status" value="1"/>
</dbReference>
<comment type="caution">
    <text evidence="2">The sequence shown here is derived from an EMBL/GenBank/DDBJ whole genome shotgun (WGS) entry which is preliminary data.</text>
</comment>
<feature type="domain" description="DUF7779" evidence="1">
    <location>
        <begin position="332"/>
        <end position="420"/>
    </location>
</feature>
<keyword evidence="3" id="KW-1185">Reference proteome</keyword>
<dbReference type="Gene3D" id="3.40.50.300">
    <property type="entry name" value="P-loop containing nucleotide triphosphate hydrolases"/>
    <property type="match status" value="1"/>
</dbReference>
<name>A0A9P9ING6_9HYPO</name>
<dbReference type="EMBL" id="JAGMUV010000018">
    <property type="protein sequence ID" value="KAH7129018.1"/>
    <property type="molecule type" value="Genomic_DNA"/>
</dbReference>
<organism evidence="2 3">
    <name type="scientific">Dactylonectria macrodidyma</name>
    <dbReference type="NCBI Taxonomy" id="307937"/>
    <lineage>
        <taxon>Eukaryota</taxon>
        <taxon>Fungi</taxon>
        <taxon>Dikarya</taxon>
        <taxon>Ascomycota</taxon>
        <taxon>Pezizomycotina</taxon>
        <taxon>Sordariomycetes</taxon>
        <taxon>Hypocreomycetidae</taxon>
        <taxon>Hypocreales</taxon>
        <taxon>Nectriaceae</taxon>
        <taxon>Dactylonectria</taxon>
    </lineage>
</organism>
<dbReference type="OrthoDB" id="1658288at2759"/>
<dbReference type="InterPro" id="IPR027417">
    <property type="entry name" value="P-loop_NTPase"/>
</dbReference>
<dbReference type="Pfam" id="PF25000">
    <property type="entry name" value="DUF7779"/>
    <property type="match status" value="1"/>
</dbReference>
<dbReference type="PANTHER" id="PTHR46082">
    <property type="entry name" value="ATP/GTP-BINDING PROTEIN-RELATED"/>
    <property type="match status" value="1"/>
</dbReference>
<dbReference type="InterPro" id="IPR053137">
    <property type="entry name" value="NLR-like"/>
</dbReference>
<sequence length="743" mass="84265">MDHSESSRRAVANSQFRDYANILQGNVYGDVHYHPSLHQPAGHLSAHPPTQPSTQTQAQAQATVRIIPYPRNEDIVHRQDLVDQLNKLLPQTERHCSAALWGLGGSGKTQIALDYAYRRSDDDTCSVFWVHADSEATFVHDYQAIAQELGIDRSLDTEALLVAVCRRIETQPKWALIIDNADDLRLFGVGQTPGQTSGQTTNLYKYVPRGTVLWTSRDERIVGTLIGARRGIPVARMTSIEAQNLLHVTRNAQTSNEEDEIATLLEELQWLPLAVSQAGAYMRRTRTSVKDYLFLLAESRYNLLGVTENDRHRRPNVTNNILDTWNISIHRLEYENKRAYRILHVIAYLDNQNIGEEILTAAGRYSEVGFVEEPEYSAITEAVTRLRELSFISLCVMHDDNRIYEMHKLVQEAARYGLSLKKSTAVTEGDDTGAHNLANTSEAFFSGIALQVMSNLFPESTPHTREVCEKYLAHAVRVAEWAELSAKQVETASLVHAVSDFLFFQGRWREKEPKTPDCGTFGGKHLGNCTQIRLAPWQASHRHAIYGADLLKLNRCLFSMIRLAGVYYKLLRCDEAADLYFEAWDLSRHILGDRHEQTIRALEGCADLYTSQGQYYKAETMYINMLNLSREVRGEEDPGTIFVMRALAHTYQAQKRHSEAHRILVKALDLCLKVLGEKHPDTSHTMQSLGISRYYLGYQKDALSLVQQCWNLQNSTLGSDHVLTKRSAEILKEWTSRECLTES</sequence>
<evidence type="ECO:0000313" key="2">
    <source>
        <dbReference type="EMBL" id="KAH7129018.1"/>
    </source>
</evidence>
<dbReference type="SUPFAM" id="SSF48452">
    <property type="entry name" value="TPR-like"/>
    <property type="match status" value="1"/>
</dbReference>
<dbReference type="InterPro" id="IPR011990">
    <property type="entry name" value="TPR-like_helical_dom_sf"/>
</dbReference>
<dbReference type="GO" id="GO:0016787">
    <property type="term" value="F:hydrolase activity"/>
    <property type="evidence" value="ECO:0007669"/>
    <property type="project" value="UniProtKB-KW"/>
</dbReference>
<evidence type="ECO:0000313" key="3">
    <source>
        <dbReference type="Proteomes" id="UP000738349"/>
    </source>
</evidence>
<dbReference type="Proteomes" id="UP000738349">
    <property type="component" value="Unassembled WGS sequence"/>
</dbReference>
<protein>
    <submittedName>
        <fullName evidence="2">P-loop containing nucleoside triphosphate hydrolase protein</fullName>
    </submittedName>
</protein>
<evidence type="ECO:0000259" key="1">
    <source>
        <dbReference type="Pfam" id="PF25000"/>
    </source>
</evidence>
<dbReference type="PANTHER" id="PTHR46082:SF6">
    <property type="entry name" value="AAA+ ATPASE DOMAIN-CONTAINING PROTEIN-RELATED"/>
    <property type="match status" value="1"/>
</dbReference>
<dbReference type="InterPro" id="IPR056681">
    <property type="entry name" value="DUF7779"/>
</dbReference>